<organism evidence="1 2">
    <name type="scientific">Kitasatospora acidiphila</name>
    <dbReference type="NCBI Taxonomy" id="2567942"/>
    <lineage>
        <taxon>Bacteria</taxon>
        <taxon>Bacillati</taxon>
        <taxon>Actinomycetota</taxon>
        <taxon>Actinomycetes</taxon>
        <taxon>Kitasatosporales</taxon>
        <taxon>Streptomycetaceae</taxon>
        <taxon>Kitasatospora</taxon>
    </lineage>
</organism>
<name>A0A540W6C2_9ACTN</name>
<keyword evidence="2" id="KW-1185">Reference proteome</keyword>
<evidence type="ECO:0000313" key="1">
    <source>
        <dbReference type="EMBL" id="TQF04477.1"/>
    </source>
</evidence>
<dbReference type="Proteomes" id="UP000319103">
    <property type="component" value="Unassembled WGS sequence"/>
</dbReference>
<gene>
    <name evidence="1" type="ORF">E6W39_22415</name>
</gene>
<sequence>MSTVDAIRAELYATGTMLHAMANAHAPTEQLDVTLGVMKALHETSVDLLRGTDGQSANSAAVRRKQFAAVQLCAVA</sequence>
<comment type="caution">
    <text evidence="1">The sequence shown here is derived from an EMBL/GenBank/DDBJ whole genome shotgun (WGS) entry which is preliminary data.</text>
</comment>
<dbReference type="EMBL" id="VIGB01000003">
    <property type="protein sequence ID" value="TQF04477.1"/>
    <property type="molecule type" value="Genomic_DNA"/>
</dbReference>
<accession>A0A540W6C2</accession>
<protein>
    <submittedName>
        <fullName evidence="1">Uncharacterized protein</fullName>
    </submittedName>
</protein>
<evidence type="ECO:0000313" key="2">
    <source>
        <dbReference type="Proteomes" id="UP000319103"/>
    </source>
</evidence>
<dbReference type="RefSeq" id="WP_141635048.1">
    <property type="nucleotide sequence ID" value="NZ_VIGB01000003.1"/>
</dbReference>
<dbReference type="AlphaFoldDB" id="A0A540W6C2"/>
<proteinExistence type="predicted"/>
<reference evidence="1 2" key="1">
    <citation type="submission" date="2019-06" db="EMBL/GenBank/DDBJ databases">
        <title>Description of Kitasatospora acidophila sp. nov. isolated from pine grove soil, and reclassification of Streptomyces novaecaesareae to Kitasatospora novaeceasareae comb. nov.</title>
        <authorList>
            <person name="Kim M.J."/>
        </authorList>
    </citation>
    <scope>NUCLEOTIDE SEQUENCE [LARGE SCALE GENOMIC DNA]</scope>
    <source>
        <strain evidence="1 2">MMS16-CNU292</strain>
    </source>
</reference>